<dbReference type="PROSITE" id="PS01358">
    <property type="entry name" value="ZF_RANBP2_1"/>
    <property type="match status" value="1"/>
</dbReference>
<dbReference type="Proteomes" id="UP001530400">
    <property type="component" value="Unassembled WGS sequence"/>
</dbReference>
<reference evidence="5 6" key="1">
    <citation type="submission" date="2024-10" db="EMBL/GenBank/DDBJ databases">
        <title>Updated reference genomes for cyclostephanoid diatoms.</title>
        <authorList>
            <person name="Roberts W.R."/>
            <person name="Alverson A.J."/>
        </authorList>
    </citation>
    <scope>NUCLEOTIDE SEQUENCE [LARGE SCALE GENOMIC DNA]</scope>
    <source>
        <strain evidence="5 6">AJA010-31</strain>
    </source>
</reference>
<keyword evidence="3" id="KW-0862">Zinc</keyword>
<comment type="caution">
    <text evidence="5">The sequence shown here is derived from an EMBL/GenBank/DDBJ whole genome shotgun (WGS) entry which is preliminary data.</text>
</comment>
<name>A0ABD3NN94_9STRA</name>
<proteinExistence type="predicted"/>
<evidence type="ECO:0000256" key="3">
    <source>
        <dbReference type="ARBA" id="ARBA00022833"/>
    </source>
</evidence>
<evidence type="ECO:0000259" key="4">
    <source>
        <dbReference type="PROSITE" id="PS01358"/>
    </source>
</evidence>
<dbReference type="AlphaFoldDB" id="A0ABD3NN94"/>
<evidence type="ECO:0000313" key="6">
    <source>
        <dbReference type="Proteomes" id="UP001530400"/>
    </source>
</evidence>
<evidence type="ECO:0000313" key="5">
    <source>
        <dbReference type="EMBL" id="KAL3775245.1"/>
    </source>
</evidence>
<accession>A0ABD3NN94</accession>
<gene>
    <name evidence="5" type="ORF">ACHAWO_012996</name>
</gene>
<evidence type="ECO:0000256" key="1">
    <source>
        <dbReference type="ARBA" id="ARBA00022723"/>
    </source>
</evidence>
<sequence length="89" mass="9396">MTVTKEDPEITVNATPEPLATAVGVATGVEKPAGGASNEPPIPAGHSRFYCSKCRSPYDLPDGANSWRCAGCHTFNTTQPGECEWCSIL</sequence>
<keyword evidence="6" id="KW-1185">Reference proteome</keyword>
<dbReference type="NCBIfam" id="TIGR01053">
    <property type="entry name" value="LSD1"/>
    <property type="match status" value="1"/>
</dbReference>
<organism evidence="5 6">
    <name type="scientific">Cyclotella atomus</name>
    <dbReference type="NCBI Taxonomy" id="382360"/>
    <lineage>
        <taxon>Eukaryota</taxon>
        <taxon>Sar</taxon>
        <taxon>Stramenopiles</taxon>
        <taxon>Ochrophyta</taxon>
        <taxon>Bacillariophyta</taxon>
        <taxon>Coscinodiscophyceae</taxon>
        <taxon>Thalassiosirophycidae</taxon>
        <taxon>Stephanodiscales</taxon>
        <taxon>Stephanodiscaceae</taxon>
        <taxon>Cyclotella</taxon>
    </lineage>
</organism>
<keyword evidence="2" id="KW-0863">Zinc-finger</keyword>
<keyword evidence="1" id="KW-0479">Metal-binding</keyword>
<dbReference type="InterPro" id="IPR001876">
    <property type="entry name" value="Znf_RanBP2"/>
</dbReference>
<feature type="domain" description="RanBP2-type" evidence="4">
    <location>
        <begin position="67"/>
        <end position="86"/>
    </location>
</feature>
<dbReference type="EMBL" id="JALLPJ020001162">
    <property type="protein sequence ID" value="KAL3775245.1"/>
    <property type="molecule type" value="Genomic_DNA"/>
</dbReference>
<dbReference type="GO" id="GO:0008270">
    <property type="term" value="F:zinc ion binding"/>
    <property type="evidence" value="ECO:0007669"/>
    <property type="project" value="UniProtKB-KW"/>
</dbReference>
<protein>
    <recommendedName>
        <fullName evidence="4">RanBP2-type domain-containing protein</fullName>
    </recommendedName>
</protein>
<evidence type="ECO:0000256" key="2">
    <source>
        <dbReference type="ARBA" id="ARBA00022771"/>
    </source>
</evidence>